<dbReference type="FunFam" id="1.20.1070.10:FF:000010">
    <property type="entry name" value="Olfactory receptor"/>
    <property type="match status" value="1"/>
</dbReference>
<dbReference type="PROSITE" id="PS00237">
    <property type="entry name" value="G_PROTEIN_RECEP_F1_1"/>
    <property type="match status" value="1"/>
</dbReference>
<dbReference type="InterPro" id="IPR000725">
    <property type="entry name" value="Olfact_rcpt"/>
</dbReference>
<dbReference type="PANTHER" id="PTHR26454">
    <property type="entry name" value="OLFACTORY RECEPTOR"/>
    <property type="match status" value="1"/>
</dbReference>
<comment type="similarity">
    <text evidence="12">Belongs to the G-protein coupled receptor 1 family.</text>
</comment>
<feature type="transmembrane region" description="Helical" evidence="13">
    <location>
        <begin position="276"/>
        <end position="295"/>
    </location>
</feature>
<keyword evidence="10" id="KW-0325">Glycoprotein</keyword>
<evidence type="ECO:0000256" key="13">
    <source>
        <dbReference type="RuleBase" id="RU363047"/>
    </source>
</evidence>
<keyword evidence="7 12" id="KW-0297">G-protein coupled receptor</keyword>
<dbReference type="OrthoDB" id="9902777at2759"/>
<dbReference type="GO" id="GO:0005886">
    <property type="term" value="C:plasma membrane"/>
    <property type="evidence" value="ECO:0007669"/>
    <property type="project" value="UniProtKB-SubCell"/>
</dbReference>
<feature type="transmembrane region" description="Helical" evidence="13">
    <location>
        <begin position="247"/>
        <end position="264"/>
    </location>
</feature>
<dbReference type="InterPro" id="IPR000276">
    <property type="entry name" value="GPCR_Rhodpsn"/>
</dbReference>
<accession>A0A6P8Q0K9</accession>
<feature type="transmembrane region" description="Helical" evidence="13">
    <location>
        <begin position="200"/>
        <end position="226"/>
    </location>
</feature>
<dbReference type="Pfam" id="PF13853">
    <property type="entry name" value="7tm_4"/>
    <property type="match status" value="1"/>
</dbReference>
<keyword evidence="9 12" id="KW-0675">Receptor</keyword>
<evidence type="ECO:0000256" key="11">
    <source>
        <dbReference type="ARBA" id="ARBA00023224"/>
    </source>
</evidence>
<feature type="transmembrane region" description="Helical" evidence="13">
    <location>
        <begin position="143"/>
        <end position="165"/>
    </location>
</feature>
<dbReference type="InParanoid" id="A0A6P8Q0K9"/>
<dbReference type="Gene3D" id="1.20.1070.10">
    <property type="entry name" value="Rhodopsin 7-helix transmembrane proteins"/>
    <property type="match status" value="1"/>
</dbReference>
<sequence>MSFVERRNTTFVTEFILLGFPSAPEFQTSLPIMFSIIYIITVMGNVLTIGIVVINCHLHTPMYFFLANLSFLEICFISTFVPKMLVIFVSEEKSISFSNCFIQSYFFYLLVGTDFSLLTVMSVDRYVAICRPLHYDTIMSHRVCAQAILSCWITSFVLLLTPFILLVRSSFCSPNVINHFFCDSLELMRLSCDDTSALKLLTSIICFIYLLGSSSVIAMSYIYILLTILKISSSAGQHKAFSTCTSHLSMVTISYGTAIFLQIRMYEHHSKDLDKVVTLVAATLPPLLNPFIYTLRNQKVKEALRDTARRNALFKRL</sequence>
<proteinExistence type="inferred from homology"/>
<feature type="domain" description="G-protein coupled receptors family 1 profile" evidence="14">
    <location>
        <begin position="44"/>
        <end position="293"/>
    </location>
</feature>
<protein>
    <recommendedName>
        <fullName evidence="13">Olfactory receptor</fullName>
    </recommendedName>
</protein>
<evidence type="ECO:0000256" key="12">
    <source>
        <dbReference type="RuleBase" id="RU000688"/>
    </source>
</evidence>
<keyword evidence="4 12" id="KW-0812">Transmembrane</keyword>
<dbReference type="PANTHER" id="PTHR26454:SF18">
    <property type="entry name" value="OLFACTORY RECEPTOR 6C76"/>
    <property type="match status" value="1"/>
</dbReference>
<feature type="transmembrane region" description="Helical" evidence="13">
    <location>
        <begin position="32"/>
        <end position="56"/>
    </location>
</feature>
<evidence type="ECO:0000256" key="4">
    <source>
        <dbReference type="ARBA" id="ARBA00022692"/>
    </source>
</evidence>
<keyword evidence="3 13" id="KW-0716">Sensory transduction</keyword>
<comment type="subcellular location">
    <subcellularLocation>
        <location evidence="1 13">Cell membrane</location>
        <topology evidence="1 13">Multi-pass membrane protein</topology>
    </subcellularLocation>
</comment>
<evidence type="ECO:0000256" key="7">
    <source>
        <dbReference type="ARBA" id="ARBA00023040"/>
    </source>
</evidence>
<dbReference type="GO" id="GO:0004930">
    <property type="term" value="F:G protein-coupled receptor activity"/>
    <property type="evidence" value="ECO:0007669"/>
    <property type="project" value="UniProtKB-KW"/>
</dbReference>
<evidence type="ECO:0000256" key="10">
    <source>
        <dbReference type="ARBA" id="ARBA00023180"/>
    </source>
</evidence>
<feature type="transmembrane region" description="Helical" evidence="13">
    <location>
        <begin position="63"/>
        <end position="85"/>
    </location>
</feature>
<evidence type="ECO:0000256" key="1">
    <source>
        <dbReference type="ARBA" id="ARBA00004651"/>
    </source>
</evidence>
<dbReference type="GO" id="GO:0004984">
    <property type="term" value="F:olfactory receptor activity"/>
    <property type="evidence" value="ECO:0007669"/>
    <property type="project" value="InterPro"/>
</dbReference>
<evidence type="ECO:0000313" key="16">
    <source>
        <dbReference type="RefSeq" id="XP_033780578.1"/>
    </source>
</evidence>
<keyword evidence="6 13" id="KW-1133">Transmembrane helix</keyword>
<evidence type="ECO:0000313" key="15">
    <source>
        <dbReference type="Proteomes" id="UP000515159"/>
    </source>
</evidence>
<dbReference type="Proteomes" id="UP000515159">
    <property type="component" value="Chromosome 16"/>
</dbReference>
<organism evidence="15 16">
    <name type="scientific">Geotrypetes seraphini</name>
    <name type="common">Gaboon caecilian</name>
    <name type="synonym">Caecilia seraphini</name>
    <dbReference type="NCBI Taxonomy" id="260995"/>
    <lineage>
        <taxon>Eukaryota</taxon>
        <taxon>Metazoa</taxon>
        <taxon>Chordata</taxon>
        <taxon>Craniata</taxon>
        <taxon>Vertebrata</taxon>
        <taxon>Euteleostomi</taxon>
        <taxon>Amphibia</taxon>
        <taxon>Gymnophiona</taxon>
        <taxon>Geotrypetes</taxon>
    </lineage>
</organism>
<evidence type="ECO:0000256" key="6">
    <source>
        <dbReference type="ARBA" id="ARBA00022989"/>
    </source>
</evidence>
<keyword evidence="11 12" id="KW-0807">Transducer</keyword>
<reference evidence="16" key="1">
    <citation type="submission" date="2025-08" db="UniProtKB">
        <authorList>
            <consortium name="RefSeq"/>
        </authorList>
    </citation>
    <scope>IDENTIFICATION</scope>
</reference>
<keyword evidence="5 13" id="KW-0552">Olfaction</keyword>
<dbReference type="AlphaFoldDB" id="A0A6P8Q0K9"/>
<dbReference type="PRINTS" id="PR00245">
    <property type="entry name" value="OLFACTORYR"/>
</dbReference>
<feature type="transmembrane region" description="Helical" evidence="13">
    <location>
        <begin position="105"/>
        <end position="123"/>
    </location>
</feature>
<dbReference type="InterPro" id="IPR047132">
    <property type="entry name" value="Olfact_rcpt_6C-like"/>
</dbReference>
<evidence type="ECO:0000256" key="8">
    <source>
        <dbReference type="ARBA" id="ARBA00023136"/>
    </source>
</evidence>
<evidence type="ECO:0000256" key="9">
    <source>
        <dbReference type="ARBA" id="ARBA00023170"/>
    </source>
</evidence>
<dbReference type="GeneID" id="117350407"/>
<dbReference type="PROSITE" id="PS50262">
    <property type="entry name" value="G_PROTEIN_RECEP_F1_2"/>
    <property type="match status" value="1"/>
</dbReference>
<gene>
    <name evidence="16" type="primary">LOC117350407</name>
</gene>
<evidence type="ECO:0000256" key="2">
    <source>
        <dbReference type="ARBA" id="ARBA00022475"/>
    </source>
</evidence>
<evidence type="ECO:0000256" key="3">
    <source>
        <dbReference type="ARBA" id="ARBA00022606"/>
    </source>
</evidence>
<dbReference type="KEGG" id="gsh:117350407"/>
<evidence type="ECO:0000259" key="14">
    <source>
        <dbReference type="PROSITE" id="PS50262"/>
    </source>
</evidence>
<dbReference type="PRINTS" id="PR00237">
    <property type="entry name" value="GPCRRHODOPSN"/>
</dbReference>
<dbReference type="SUPFAM" id="SSF81321">
    <property type="entry name" value="Family A G protein-coupled receptor-like"/>
    <property type="match status" value="1"/>
</dbReference>
<dbReference type="RefSeq" id="XP_033780578.1">
    <property type="nucleotide sequence ID" value="XM_033924687.1"/>
</dbReference>
<keyword evidence="2 13" id="KW-1003">Cell membrane</keyword>
<keyword evidence="8 13" id="KW-0472">Membrane</keyword>
<keyword evidence="15" id="KW-1185">Reference proteome</keyword>
<dbReference type="InterPro" id="IPR017452">
    <property type="entry name" value="GPCR_Rhodpsn_7TM"/>
</dbReference>
<evidence type="ECO:0000256" key="5">
    <source>
        <dbReference type="ARBA" id="ARBA00022725"/>
    </source>
</evidence>
<name>A0A6P8Q0K9_GEOSA</name>